<accession>A0A2T0BAG2</accession>
<dbReference type="AlphaFoldDB" id="A0A2T0BAG2"/>
<comment type="caution">
    <text evidence="2">The sequence shown here is derived from an EMBL/GenBank/DDBJ whole genome shotgun (WGS) entry which is preliminary data.</text>
</comment>
<dbReference type="InterPro" id="IPR021338">
    <property type="entry name" value="DUF2953"/>
</dbReference>
<keyword evidence="1" id="KW-0812">Transmembrane</keyword>
<organism evidence="2 3">
    <name type="scientific">Clostridium vincentii</name>
    <dbReference type="NCBI Taxonomy" id="52704"/>
    <lineage>
        <taxon>Bacteria</taxon>
        <taxon>Bacillati</taxon>
        <taxon>Bacillota</taxon>
        <taxon>Clostridia</taxon>
        <taxon>Eubacteriales</taxon>
        <taxon>Clostridiaceae</taxon>
        <taxon>Clostridium</taxon>
    </lineage>
</organism>
<proteinExistence type="predicted"/>
<feature type="transmembrane region" description="Helical" evidence="1">
    <location>
        <begin position="110"/>
        <end position="131"/>
    </location>
</feature>
<dbReference type="Proteomes" id="UP000239471">
    <property type="component" value="Unassembled WGS sequence"/>
</dbReference>
<evidence type="ECO:0000256" key="1">
    <source>
        <dbReference type="SAM" id="Phobius"/>
    </source>
</evidence>
<keyword evidence="1" id="KW-0472">Membrane</keyword>
<dbReference type="OrthoDB" id="1931555at2"/>
<reference evidence="2 3" key="1">
    <citation type="submission" date="2018-03" db="EMBL/GenBank/DDBJ databases">
        <title>Genome sequence of Clostridium vincentii DSM 10228.</title>
        <authorList>
            <person name="Poehlein A."/>
            <person name="Daniel R."/>
        </authorList>
    </citation>
    <scope>NUCLEOTIDE SEQUENCE [LARGE SCALE GENOMIC DNA]</scope>
    <source>
        <strain evidence="2 3">DSM 10228</strain>
    </source>
</reference>
<dbReference type="RefSeq" id="WP_106060840.1">
    <property type="nucleotide sequence ID" value="NZ_PVXQ01000041.1"/>
</dbReference>
<feature type="transmembrane region" description="Helical" evidence="1">
    <location>
        <begin position="152"/>
        <end position="173"/>
    </location>
</feature>
<keyword evidence="1" id="KW-1133">Transmembrane helix</keyword>
<dbReference type="Pfam" id="PF11167">
    <property type="entry name" value="DUF2953"/>
    <property type="match status" value="1"/>
</dbReference>
<evidence type="ECO:0000313" key="3">
    <source>
        <dbReference type="Proteomes" id="UP000239471"/>
    </source>
</evidence>
<gene>
    <name evidence="2" type="ORF">CLVI_29360</name>
</gene>
<name>A0A2T0BAG2_9CLOT</name>
<keyword evidence="3" id="KW-1185">Reference proteome</keyword>
<evidence type="ECO:0008006" key="4">
    <source>
        <dbReference type="Google" id="ProtNLM"/>
    </source>
</evidence>
<dbReference type="EMBL" id="PVXQ01000041">
    <property type="protein sequence ID" value="PRR80878.1"/>
    <property type="molecule type" value="Genomic_DNA"/>
</dbReference>
<sequence length="189" mass="21992">MKLFLVILFFIIFVPIPIKLSFFISRENYYLKLYRFYISKKQKNKNRTNSNIEIKKPPKIKTNEKPSLIKGLSVKTVIKIIKLFNNSKFKPTLRLNGYFSYSLGDAANTAIFYGVLSTYFPLLLFALNVIFKTKKFNLPINPVFKDEFIAETKITSIIMLSLAQITYMIILLIKTITILKEAKLERADI</sequence>
<evidence type="ECO:0000313" key="2">
    <source>
        <dbReference type="EMBL" id="PRR80878.1"/>
    </source>
</evidence>
<protein>
    <recommendedName>
        <fullName evidence="4">DUF2953 domain-containing protein</fullName>
    </recommendedName>
</protein>